<evidence type="ECO:0000256" key="4">
    <source>
        <dbReference type="ARBA" id="ARBA00022723"/>
    </source>
</evidence>
<evidence type="ECO:0000259" key="7">
    <source>
        <dbReference type="Pfam" id="PF00962"/>
    </source>
</evidence>
<dbReference type="GO" id="GO:0004000">
    <property type="term" value="F:adenosine deaminase activity"/>
    <property type="evidence" value="ECO:0007669"/>
    <property type="project" value="UniProtKB-ARBA"/>
</dbReference>
<proteinExistence type="inferred from homology"/>
<keyword evidence="4" id="KW-0479">Metal-binding</keyword>
<dbReference type="InterPro" id="IPR032466">
    <property type="entry name" value="Metal_Hydrolase"/>
</dbReference>
<evidence type="ECO:0000313" key="9">
    <source>
        <dbReference type="Proteomes" id="UP000515860"/>
    </source>
</evidence>
<feature type="domain" description="Adenosine deaminase" evidence="7">
    <location>
        <begin position="3"/>
        <end position="318"/>
    </location>
</feature>
<evidence type="ECO:0000313" key="8">
    <source>
        <dbReference type="EMBL" id="QNM08497.1"/>
    </source>
</evidence>
<keyword evidence="5 8" id="KW-0378">Hydrolase</keyword>
<dbReference type="InterPro" id="IPR001365">
    <property type="entry name" value="A_deaminase_dom"/>
</dbReference>
<keyword evidence="6" id="KW-0862">Zinc</keyword>
<dbReference type="RefSeq" id="WP_118646285.1">
    <property type="nucleotide sequence ID" value="NZ_CP060635.1"/>
</dbReference>
<keyword evidence="9" id="KW-1185">Reference proteome</keyword>
<comment type="similarity">
    <text evidence="2">Belongs to the metallo-dependent hydrolases superfamily. Adenosine and AMP deaminases family.</text>
</comment>
<accession>A0A7G9GCG5</accession>
<dbReference type="GO" id="GO:0005829">
    <property type="term" value="C:cytosol"/>
    <property type="evidence" value="ECO:0007669"/>
    <property type="project" value="TreeGrafter"/>
</dbReference>
<evidence type="ECO:0000256" key="2">
    <source>
        <dbReference type="ARBA" id="ARBA00006676"/>
    </source>
</evidence>
<evidence type="ECO:0000256" key="5">
    <source>
        <dbReference type="ARBA" id="ARBA00022801"/>
    </source>
</evidence>
<dbReference type="Proteomes" id="UP000515860">
    <property type="component" value="Chromosome"/>
</dbReference>
<dbReference type="GO" id="GO:0046872">
    <property type="term" value="F:metal ion binding"/>
    <property type="evidence" value="ECO:0007669"/>
    <property type="project" value="UniProtKB-KW"/>
</dbReference>
<dbReference type="PANTHER" id="PTHR11409">
    <property type="entry name" value="ADENOSINE DEAMINASE"/>
    <property type="match status" value="1"/>
</dbReference>
<evidence type="ECO:0000256" key="1">
    <source>
        <dbReference type="ARBA" id="ARBA00001947"/>
    </source>
</evidence>
<dbReference type="Gene3D" id="3.20.20.140">
    <property type="entry name" value="Metal-dependent hydrolases"/>
    <property type="match status" value="1"/>
</dbReference>
<dbReference type="AlphaFoldDB" id="A0A7G9GCG5"/>
<dbReference type="KEGG" id="whj:H9Q79_16800"/>
<reference evidence="8 9" key="1">
    <citation type="submission" date="2020-08" db="EMBL/GenBank/DDBJ databases">
        <authorList>
            <person name="Liu C."/>
            <person name="Sun Q."/>
        </authorList>
    </citation>
    <scope>NUCLEOTIDE SEQUENCE [LARGE SCALE GENOMIC DNA]</scope>
    <source>
        <strain evidence="8 9">NSJ-29</strain>
    </source>
</reference>
<gene>
    <name evidence="8" type="primary">add</name>
    <name evidence="8" type="ORF">H9Q79_16800</name>
</gene>
<dbReference type="GO" id="GO:0046103">
    <property type="term" value="P:inosine biosynthetic process"/>
    <property type="evidence" value="ECO:0007669"/>
    <property type="project" value="TreeGrafter"/>
</dbReference>
<evidence type="ECO:0000256" key="3">
    <source>
        <dbReference type="ARBA" id="ARBA00012784"/>
    </source>
</evidence>
<dbReference type="SUPFAM" id="SSF51556">
    <property type="entry name" value="Metallo-dependent hydrolases"/>
    <property type="match status" value="1"/>
</dbReference>
<dbReference type="EC" id="3.5.4.4" evidence="3"/>
<dbReference type="NCBIfam" id="TIGR01430">
    <property type="entry name" value="aden_deam"/>
    <property type="match status" value="1"/>
</dbReference>
<protein>
    <recommendedName>
        <fullName evidence="3">adenosine deaminase</fullName>
        <ecNumber evidence="3">3.5.4.4</ecNumber>
    </recommendedName>
</protein>
<dbReference type="Pfam" id="PF00962">
    <property type="entry name" value="A_deaminase"/>
    <property type="match status" value="1"/>
</dbReference>
<evidence type="ECO:0000256" key="6">
    <source>
        <dbReference type="ARBA" id="ARBA00022833"/>
    </source>
</evidence>
<dbReference type="EMBL" id="CP060635">
    <property type="protein sequence ID" value="QNM08497.1"/>
    <property type="molecule type" value="Genomic_DNA"/>
</dbReference>
<dbReference type="GO" id="GO:0006154">
    <property type="term" value="P:adenosine catabolic process"/>
    <property type="evidence" value="ECO:0007669"/>
    <property type="project" value="TreeGrafter"/>
</dbReference>
<sequence>MIDLHLHMDGSLTPELVGELAAERSIRLPVPEGRTLAQSLRVPDSCRSLNDYLACFHLPLLVLQDPPAVEKAFDSLCRRLKRQGLAYAEIRFAPQLHLKNGCTQEEITEAAIRGIARSGFFAGLILCCMRGKGNEAENLETLETASRRLGRGVAAADLAGAEALYPTRAFSGLFARAAVLGLPLTTHAGEAGGPDSVASAVSFGAVRIGHGLRSVEDPQVMSLLAEQQICLELCPTSNLQTGACPSLAEYPVRHFLELGIPCTINTDNMTVSGTDIFREHSLLQHAFSFTAEEMGGFLQTAIRHAFLDPEQKQFLRRSIGI</sequence>
<organism evidence="8 9">
    <name type="scientific">Wansuia hejianensis</name>
    <dbReference type="NCBI Taxonomy" id="2763667"/>
    <lineage>
        <taxon>Bacteria</taxon>
        <taxon>Bacillati</taxon>
        <taxon>Bacillota</taxon>
        <taxon>Clostridia</taxon>
        <taxon>Lachnospirales</taxon>
        <taxon>Lachnospiraceae</taxon>
        <taxon>Wansuia</taxon>
    </lineage>
</organism>
<dbReference type="PANTHER" id="PTHR11409:SF43">
    <property type="entry name" value="ADENOSINE DEAMINASE"/>
    <property type="match status" value="1"/>
</dbReference>
<dbReference type="InterPro" id="IPR006330">
    <property type="entry name" value="Ado/ade_deaminase"/>
</dbReference>
<name>A0A7G9GCG5_9FIRM</name>
<dbReference type="GO" id="GO:0043103">
    <property type="term" value="P:hypoxanthine salvage"/>
    <property type="evidence" value="ECO:0007669"/>
    <property type="project" value="TreeGrafter"/>
</dbReference>
<comment type="cofactor">
    <cofactor evidence="1">
        <name>Zn(2+)</name>
        <dbReference type="ChEBI" id="CHEBI:29105"/>
    </cofactor>
</comment>